<evidence type="ECO:0000256" key="1">
    <source>
        <dbReference type="ARBA" id="ARBA00004123"/>
    </source>
</evidence>
<evidence type="ECO:0000313" key="4">
    <source>
        <dbReference type="EMBL" id="KAJ7977713.1"/>
    </source>
</evidence>
<comment type="subcellular location">
    <subcellularLocation>
        <location evidence="1">Nucleus</location>
    </subcellularLocation>
</comment>
<accession>A0AAD7QAA3</accession>
<sequence>MKRKYMEGGRKEIAVTDEEEEEEKINTFFSLVRKNRDACNELVIGKRETREKGKEKSKEMKSTWTPSFKMEDFAHDAALRSHFDQSLVSSFKSKKEENVQDR</sequence>
<dbReference type="PANTHER" id="PTHR33669:SF13">
    <property type="match status" value="1"/>
</dbReference>
<organism evidence="4 5">
    <name type="scientific">Quillaja saponaria</name>
    <name type="common">Soap bark tree</name>
    <dbReference type="NCBI Taxonomy" id="32244"/>
    <lineage>
        <taxon>Eukaryota</taxon>
        <taxon>Viridiplantae</taxon>
        <taxon>Streptophyta</taxon>
        <taxon>Embryophyta</taxon>
        <taxon>Tracheophyta</taxon>
        <taxon>Spermatophyta</taxon>
        <taxon>Magnoliopsida</taxon>
        <taxon>eudicotyledons</taxon>
        <taxon>Gunneridae</taxon>
        <taxon>Pentapetalae</taxon>
        <taxon>rosids</taxon>
        <taxon>fabids</taxon>
        <taxon>Fabales</taxon>
        <taxon>Quillajaceae</taxon>
        <taxon>Quillaja</taxon>
    </lineage>
</organism>
<protein>
    <submittedName>
        <fullName evidence="4">Protein NEGATIVE REGULATOR OF RESISTANCE like</fullName>
    </submittedName>
</protein>
<dbReference type="Pfam" id="PF15699">
    <property type="entry name" value="NPR1_interact"/>
    <property type="match status" value="1"/>
</dbReference>
<dbReference type="GO" id="GO:0005739">
    <property type="term" value="C:mitochondrion"/>
    <property type="evidence" value="ECO:0007669"/>
    <property type="project" value="InterPro"/>
</dbReference>
<name>A0AAD7QAA3_QUISA</name>
<reference evidence="4" key="1">
    <citation type="journal article" date="2023" name="Science">
        <title>Elucidation of the pathway for biosynthesis of saponin adjuvants from the soapbark tree.</title>
        <authorList>
            <person name="Reed J."/>
            <person name="Orme A."/>
            <person name="El-Demerdash A."/>
            <person name="Owen C."/>
            <person name="Martin L.B.B."/>
            <person name="Misra R.C."/>
            <person name="Kikuchi S."/>
            <person name="Rejzek M."/>
            <person name="Martin A.C."/>
            <person name="Harkess A."/>
            <person name="Leebens-Mack J."/>
            <person name="Louveau T."/>
            <person name="Stephenson M.J."/>
            <person name="Osbourn A."/>
        </authorList>
    </citation>
    <scope>NUCLEOTIDE SEQUENCE</scope>
    <source>
        <strain evidence="4">S10</strain>
    </source>
</reference>
<dbReference type="EMBL" id="JARAOO010000003">
    <property type="protein sequence ID" value="KAJ7977713.1"/>
    <property type="molecule type" value="Genomic_DNA"/>
</dbReference>
<comment type="caution">
    <text evidence="4">The sequence shown here is derived from an EMBL/GenBank/DDBJ whole genome shotgun (WGS) entry which is preliminary data.</text>
</comment>
<dbReference type="Proteomes" id="UP001163823">
    <property type="component" value="Chromosome 3"/>
</dbReference>
<dbReference type="InterPro" id="IPR009062">
    <property type="entry name" value="Smac/DIABLO-like_sf"/>
</dbReference>
<dbReference type="GO" id="GO:0010112">
    <property type="term" value="P:regulation of systemic acquired resistance"/>
    <property type="evidence" value="ECO:0007669"/>
    <property type="project" value="InterPro"/>
</dbReference>
<gene>
    <name evidence="4" type="ORF">O6P43_007296</name>
</gene>
<evidence type="ECO:0000256" key="2">
    <source>
        <dbReference type="ARBA" id="ARBA00009937"/>
    </source>
</evidence>
<dbReference type="InterPro" id="IPR031425">
    <property type="entry name" value="NPR1/NH1-interacting"/>
</dbReference>
<comment type="similarity">
    <text evidence="2">Belongs to the NPR1-interactor family.</text>
</comment>
<proteinExistence type="inferred from homology"/>
<keyword evidence="3" id="KW-0539">Nucleus</keyword>
<dbReference type="PANTHER" id="PTHR33669">
    <property type="entry name" value="PROTEIN NEGATIVE REGULATOR OF RESISTANCE"/>
    <property type="match status" value="1"/>
</dbReference>
<dbReference type="GO" id="GO:0005634">
    <property type="term" value="C:nucleus"/>
    <property type="evidence" value="ECO:0007669"/>
    <property type="project" value="UniProtKB-SubCell"/>
</dbReference>
<dbReference type="SUPFAM" id="SSF46984">
    <property type="entry name" value="Smac/diablo"/>
    <property type="match status" value="1"/>
</dbReference>
<evidence type="ECO:0000313" key="5">
    <source>
        <dbReference type="Proteomes" id="UP001163823"/>
    </source>
</evidence>
<dbReference type="AlphaFoldDB" id="A0AAD7QAA3"/>
<evidence type="ECO:0000256" key="3">
    <source>
        <dbReference type="ARBA" id="ARBA00023242"/>
    </source>
</evidence>
<keyword evidence="5" id="KW-1185">Reference proteome</keyword>
<dbReference type="KEGG" id="qsa:O6P43_007296"/>